<name>A0AA88PB64_9TELE</name>
<keyword evidence="2" id="KW-1185">Reference proteome</keyword>
<dbReference type="Proteomes" id="UP001187343">
    <property type="component" value="Unassembled WGS sequence"/>
</dbReference>
<proteinExistence type="predicted"/>
<evidence type="ECO:0000313" key="2">
    <source>
        <dbReference type="Proteomes" id="UP001187343"/>
    </source>
</evidence>
<dbReference type="AlphaFoldDB" id="A0AA88PB64"/>
<evidence type="ECO:0000313" key="1">
    <source>
        <dbReference type="EMBL" id="KAK2874520.1"/>
    </source>
</evidence>
<organism evidence="1 2">
    <name type="scientific">Cirrhinus molitorella</name>
    <name type="common">mud carp</name>
    <dbReference type="NCBI Taxonomy" id="172907"/>
    <lineage>
        <taxon>Eukaryota</taxon>
        <taxon>Metazoa</taxon>
        <taxon>Chordata</taxon>
        <taxon>Craniata</taxon>
        <taxon>Vertebrata</taxon>
        <taxon>Euteleostomi</taxon>
        <taxon>Actinopterygii</taxon>
        <taxon>Neopterygii</taxon>
        <taxon>Teleostei</taxon>
        <taxon>Ostariophysi</taxon>
        <taxon>Cypriniformes</taxon>
        <taxon>Cyprinidae</taxon>
        <taxon>Labeoninae</taxon>
        <taxon>Labeonini</taxon>
        <taxon>Cirrhinus</taxon>
    </lineage>
</organism>
<protein>
    <submittedName>
        <fullName evidence="1">Uncharacterized protein</fullName>
    </submittedName>
</protein>
<sequence>MIVGLAEGKTIPETVVELMVETVEKTNQIIRARLLESNANMSMFNRCRWELSRLWQWLICQTNRLGKLHSL</sequence>
<gene>
    <name evidence="1" type="ORF">Q8A67_021673</name>
</gene>
<reference evidence="1" key="1">
    <citation type="submission" date="2023-08" db="EMBL/GenBank/DDBJ databases">
        <title>Chromosome-level Genome Assembly of mud carp (Cirrhinus molitorella).</title>
        <authorList>
            <person name="Liu H."/>
        </authorList>
    </citation>
    <scope>NUCLEOTIDE SEQUENCE</scope>
    <source>
        <strain evidence="1">Prfri</strain>
        <tissue evidence="1">Muscle</tissue>
    </source>
</reference>
<comment type="caution">
    <text evidence="1">The sequence shown here is derived from an EMBL/GenBank/DDBJ whole genome shotgun (WGS) entry which is preliminary data.</text>
</comment>
<accession>A0AA88PB64</accession>
<dbReference type="EMBL" id="JAUYZG010000021">
    <property type="protein sequence ID" value="KAK2874520.1"/>
    <property type="molecule type" value="Genomic_DNA"/>
</dbReference>